<feature type="region of interest" description="Disordered" evidence="1">
    <location>
        <begin position="62"/>
        <end position="81"/>
    </location>
</feature>
<accession>A0A3P7FHI3</accession>
<sequence length="81" mass="9283">MSKIIHRTEYLKSALLEAEIYHSILRLQMLGTARGVSLGLGKINLSALDTGLQSRDGYLRARRKREKGRRKITTKKHVHIE</sequence>
<dbReference type="EMBL" id="UYWW01000604">
    <property type="protein sequence ID" value="VDM08905.1"/>
    <property type="molecule type" value="Genomic_DNA"/>
</dbReference>
<feature type="non-terminal residue" evidence="2">
    <location>
        <position position="81"/>
    </location>
</feature>
<dbReference type="AlphaFoldDB" id="A0A3P7FHI3"/>
<name>A0A3P7FHI3_WUCBA</name>
<evidence type="ECO:0000313" key="3">
    <source>
        <dbReference type="Proteomes" id="UP000270924"/>
    </source>
</evidence>
<evidence type="ECO:0000256" key="1">
    <source>
        <dbReference type="SAM" id="MobiDB-lite"/>
    </source>
</evidence>
<proteinExistence type="predicted"/>
<dbReference type="InParanoid" id="A0A3P7FHI3"/>
<gene>
    <name evidence="2" type="ORF">WBA_LOCUS2291</name>
</gene>
<dbReference type="OrthoDB" id="5873391at2759"/>
<protein>
    <submittedName>
        <fullName evidence="2">Uncharacterized protein</fullName>
    </submittedName>
</protein>
<keyword evidence="3" id="KW-1185">Reference proteome</keyword>
<organism evidence="2 3">
    <name type="scientific">Wuchereria bancrofti</name>
    <dbReference type="NCBI Taxonomy" id="6293"/>
    <lineage>
        <taxon>Eukaryota</taxon>
        <taxon>Metazoa</taxon>
        <taxon>Ecdysozoa</taxon>
        <taxon>Nematoda</taxon>
        <taxon>Chromadorea</taxon>
        <taxon>Rhabditida</taxon>
        <taxon>Spirurina</taxon>
        <taxon>Spiruromorpha</taxon>
        <taxon>Filarioidea</taxon>
        <taxon>Onchocercidae</taxon>
        <taxon>Wuchereria</taxon>
    </lineage>
</organism>
<dbReference type="Proteomes" id="UP000270924">
    <property type="component" value="Unassembled WGS sequence"/>
</dbReference>
<reference evidence="2 3" key="1">
    <citation type="submission" date="2018-11" db="EMBL/GenBank/DDBJ databases">
        <authorList>
            <consortium name="Pathogen Informatics"/>
        </authorList>
    </citation>
    <scope>NUCLEOTIDE SEQUENCE [LARGE SCALE GENOMIC DNA]</scope>
</reference>
<evidence type="ECO:0000313" key="2">
    <source>
        <dbReference type="EMBL" id="VDM08905.1"/>
    </source>
</evidence>